<dbReference type="AlphaFoldDB" id="A0AAW2FHX1"/>
<sequence>MPARNISATDYFNFESTALVIYININIHVSLFLYVKILQIYVILYIYYIYLHYIYYIYKCMYMYARALTSISLSHCSSLKPAVAFHLRQGSDNSPLRRLASFVSIEGSNQTRIAPNCRVQYVYSERLFVQPRKKKTTFNESSPRSPNETVASTYGTPFNIAMELQAIRSKNAVSPSRNLIFLPPAMNSYIDNKRKKNHVDLPN</sequence>
<keyword evidence="1" id="KW-0812">Transmembrane</keyword>
<reference evidence="2 3" key="1">
    <citation type="submission" date="2023-03" db="EMBL/GenBank/DDBJ databases">
        <title>High recombination rates correlate with genetic variation in Cardiocondyla obscurior ants.</title>
        <authorList>
            <person name="Errbii M."/>
        </authorList>
    </citation>
    <scope>NUCLEOTIDE SEQUENCE [LARGE SCALE GENOMIC DNA]</scope>
    <source>
        <strain evidence="2">Alpha-2009</strain>
        <tissue evidence="2">Whole body</tissue>
    </source>
</reference>
<keyword evidence="1" id="KW-1133">Transmembrane helix</keyword>
<accession>A0AAW2FHX1</accession>
<proteinExistence type="predicted"/>
<evidence type="ECO:0000313" key="2">
    <source>
        <dbReference type="EMBL" id="KAL0113655.1"/>
    </source>
</evidence>
<evidence type="ECO:0000256" key="1">
    <source>
        <dbReference type="SAM" id="Phobius"/>
    </source>
</evidence>
<gene>
    <name evidence="2" type="ORF">PUN28_012650</name>
</gene>
<feature type="transmembrane region" description="Helical" evidence="1">
    <location>
        <begin position="40"/>
        <end position="58"/>
    </location>
</feature>
<feature type="transmembrane region" description="Helical" evidence="1">
    <location>
        <begin position="12"/>
        <end position="34"/>
    </location>
</feature>
<evidence type="ECO:0000313" key="3">
    <source>
        <dbReference type="Proteomes" id="UP001430953"/>
    </source>
</evidence>
<keyword evidence="3" id="KW-1185">Reference proteome</keyword>
<protein>
    <submittedName>
        <fullName evidence="2">Uncharacterized protein</fullName>
    </submittedName>
</protein>
<organism evidence="2 3">
    <name type="scientific">Cardiocondyla obscurior</name>
    <dbReference type="NCBI Taxonomy" id="286306"/>
    <lineage>
        <taxon>Eukaryota</taxon>
        <taxon>Metazoa</taxon>
        <taxon>Ecdysozoa</taxon>
        <taxon>Arthropoda</taxon>
        <taxon>Hexapoda</taxon>
        <taxon>Insecta</taxon>
        <taxon>Pterygota</taxon>
        <taxon>Neoptera</taxon>
        <taxon>Endopterygota</taxon>
        <taxon>Hymenoptera</taxon>
        <taxon>Apocrita</taxon>
        <taxon>Aculeata</taxon>
        <taxon>Formicoidea</taxon>
        <taxon>Formicidae</taxon>
        <taxon>Myrmicinae</taxon>
        <taxon>Cardiocondyla</taxon>
    </lineage>
</organism>
<keyword evidence="1" id="KW-0472">Membrane</keyword>
<comment type="caution">
    <text evidence="2">The sequence shown here is derived from an EMBL/GenBank/DDBJ whole genome shotgun (WGS) entry which is preliminary data.</text>
</comment>
<name>A0AAW2FHX1_9HYME</name>
<dbReference type="EMBL" id="JADYXP020000012">
    <property type="protein sequence ID" value="KAL0113655.1"/>
    <property type="molecule type" value="Genomic_DNA"/>
</dbReference>
<dbReference type="Proteomes" id="UP001430953">
    <property type="component" value="Unassembled WGS sequence"/>
</dbReference>